<name>A0A0A3I0V1_9BACL</name>
<dbReference type="STRING" id="1384049.CD29_10425"/>
<evidence type="ECO:0000313" key="2">
    <source>
        <dbReference type="EMBL" id="KGR78456.1"/>
    </source>
</evidence>
<keyword evidence="1" id="KW-1133">Transmembrane helix</keyword>
<dbReference type="AlphaFoldDB" id="A0A0A3I0V1"/>
<sequence>MFKYIQNEKGSSFLLGILLLFVSLTFFSYYIQSYQSQINIYNQLEFVNVRATINLLAEINRN</sequence>
<comment type="caution">
    <text evidence="2">The sequence shown here is derived from an EMBL/GenBank/DDBJ whole genome shotgun (WGS) entry which is preliminary data.</text>
</comment>
<reference evidence="2 3" key="1">
    <citation type="submission" date="2014-02" db="EMBL/GenBank/DDBJ databases">
        <title>Draft genome sequence of Lysinibacillus manganicus DSM 26584T.</title>
        <authorList>
            <person name="Zhang F."/>
            <person name="Wang G."/>
            <person name="Zhang L."/>
        </authorList>
    </citation>
    <scope>NUCLEOTIDE SEQUENCE [LARGE SCALE GENOMIC DNA]</scope>
    <source>
        <strain evidence="2 3">DSM 26584</strain>
    </source>
</reference>
<feature type="transmembrane region" description="Helical" evidence="1">
    <location>
        <begin position="12"/>
        <end position="31"/>
    </location>
</feature>
<protein>
    <submittedName>
        <fullName evidence="2">Uncharacterized protein</fullName>
    </submittedName>
</protein>
<keyword evidence="1" id="KW-0472">Membrane</keyword>
<dbReference type="Proteomes" id="UP000030416">
    <property type="component" value="Unassembled WGS sequence"/>
</dbReference>
<proteinExistence type="predicted"/>
<evidence type="ECO:0000313" key="3">
    <source>
        <dbReference type="Proteomes" id="UP000030416"/>
    </source>
</evidence>
<evidence type="ECO:0000256" key="1">
    <source>
        <dbReference type="SAM" id="Phobius"/>
    </source>
</evidence>
<keyword evidence="1" id="KW-0812">Transmembrane</keyword>
<dbReference type="eggNOG" id="ENOG5030C1E">
    <property type="taxonomic scope" value="Bacteria"/>
</dbReference>
<organism evidence="2 3">
    <name type="scientific">Ureibacillus manganicus DSM 26584</name>
    <dbReference type="NCBI Taxonomy" id="1384049"/>
    <lineage>
        <taxon>Bacteria</taxon>
        <taxon>Bacillati</taxon>
        <taxon>Bacillota</taxon>
        <taxon>Bacilli</taxon>
        <taxon>Bacillales</taxon>
        <taxon>Caryophanaceae</taxon>
        <taxon>Ureibacillus</taxon>
    </lineage>
</organism>
<keyword evidence="3" id="KW-1185">Reference proteome</keyword>
<gene>
    <name evidence="2" type="ORF">CD29_10425</name>
</gene>
<dbReference type="EMBL" id="JPVN01000011">
    <property type="protein sequence ID" value="KGR78456.1"/>
    <property type="molecule type" value="Genomic_DNA"/>
</dbReference>
<accession>A0A0A3I0V1</accession>